<dbReference type="EMBL" id="FOZM01000001">
    <property type="protein sequence ID" value="SFR96759.1"/>
    <property type="molecule type" value="Genomic_DNA"/>
</dbReference>
<dbReference type="SUPFAM" id="SSF52540">
    <property type="entry name" value="P-loop containing nucleoside triphosphate hydrolases"/>
    <property type="match status" value="1"/>
</dbReference>
<reference evidence="1 2" key="1">
    <citation type="submission" date="2016-10" db="EMBL/GenBank/DDBJ databases">
        <authorList>
            <person name="de Groot N.N."/>
        </authorList>
    </citation>
    <scope>NUCLEOTIDE SEQUENCE [LARGE SCALE GENOMIC DNA]</scope>
    <source>
        <strain evidence="1 2">DSM 29433</strain>
    </source>
</reference>
<dbReference type="Proteomes" id="UP000198926">
    <property type="component" value="Unassembled WGS sequence"/>
</dbReference>
<organism evidence="1 2">
    <name type="scientific">Yoonia litorea</name>
    <dbReference type="NCBI Taxonomy" id="1123755"/>
    <lineage>
        <taxon>Bacteria</taxon>
        <taxon>Pseudomonadati</taxon>
        <taxon>Pseudomonadota</taxon>
        <taxon>Alphaproteobacteria</taxon>
        <taxon>Rhodobacterales</taxon>
        <taxon>Paracoccaceae</taxon>
        <taxon>Yoonia</taxon>
    </lineage>
</organism>
<dbReference type="RefSeq" id="WP_165606507.1">
    <property type="nucleotide sequence ID" value="NZ_FOZM01000001.1"/>
</dbReference>
<dbReference type="InterPro" id="IPR005331">
    <property type="entry name" value="Sulfotransferase"/>
</dbReference>
<name>A0A1I6KZV7_9RHOB</name>
<sequence>MHIIGDIRRAHSIRRWTRRVASGQIDPKDHQCIPIAGAGASVIYIPVPKAANTSIRSAILPCFAHDYDDYDGTIHHHPAIPVKPLRSSLAEIDDPAMMFTVVRHPAERIFSTYRNKMGRGKYFGHAARLGMSKTISFDAFLEILSSVPKSSLDSHFKPQTLLLHYVLDDHRLEIFKTEEIAGHWPDIAQRITDLTGKEPNATLGRLNQTESARRERQWTKHQKNLIEHLYADDFTQFGYEW</sequence>
<gene>
    <name evidence="1" type="ORF">SAMN05444714_0031</name>
</gene>
<dbReference type="Pfam" id="PF03567">
    <property type="entry name" value="Sulfotransfer_2"/>
    <property type="match status" value="1"/>
</dbReference>
<evidence type="ECO:0000313" key="2">
    <source>
        <dbReference type="Proteomes" id="UP000198926"/>
    </source>
</evidence>
<keyword evidence="2" id="KW-1185">Reference proteome</keyword>
<dbReference type="GO" id="GO:0016020">
    <property type="term" value="C:membrane"/>
    <property type="evidence" value="ECO:0007669"/>
    <property type="project" value="InterPro"/>
</dbReference>
<accession>A0A1I6KZV7</accession>
<dbReference type="AlphaFoldDB" id="A0A1I6KZV7"/>
<dbReference type="STRING" id="1123755.SAMN05444714_0031"/>
<dbReference type="InterPro" id="IPR027417">
    <property type="entry name" value="P-loop_NTPase"/>
</dbReference>
<keyword evidence="1" id="KW-0808">Transferase</keyword>
<evidence type="ECO:0000313" key="1">
    <source>
        <dbReference type="EMBL" id="SFR96759.1"/>
    </source>
</evidence>
<dbReference type="GO" id="GO:0008146">
    <property type="term" value="F:sulfotransferase activity"/>
    <property type="evidence" value="ECO:0007669"/>
    <property type="project" value="InterPro"/>
</dbReference>
<proteinExistence type="predicted"/>
<protein>
    <submittedName>
        <fullName evidence="1">Sulfotransferase family protein</fullName>
    </submittedName>
</protein>